<evidence type="ECO:0000313" key="1">
    <source>
        <dbReference type="EMBL" id="CAQ83778.1"/>
    </source>
</evidence>
<gene>
    <name evidence="1" type="ordered locus">PAU_01686</name>
</gene>
<protein>
    <submittedName>
        <fullName evidence="1">Uncharacterized protein</fullName>
    </submittedName>
</protein>
<name>C7BST4_PHOAA</name>
<evidence type="ECO:0000313" key="2">
    <source>
        <dbReference type="Proteomes" id="UP000002747"/>
    </source>
</evidence>
<proteinExistence type="predicted"/>
<dbReference type="KEGG" id="pay:PAU_01686"/>
<dbReference type="Proteomes" id="UP000002747">
    <property type="component" value="Chromosome"/>
</dbReference>
<sequence>MDMNITQTKTTAFKATLFIENMSYDKVIRIGSN</sequence>
<reference evidence="1 2" key="1">
    <citation type="journal article" date="2009" name="BMC Genomics">
        <title>Comparative genomics of the emerging human pathogen Photorhabdus asymbiotica with the insect pathogen Photorhabdus luminescens.</title>
        <authorList>
            <person name="Wilkinson P."/>
            <person name="Waterfield N.R."/>
            <person name="Crossman L."/>
            <person name="Corton C."/>
            <person name="Sanchez-Contreras M."/>
            <person name="Vlisidou I."/>
            <person name="Barron A."/>
            <person name="Bignell A."/>
            <person name="Clark L."/>
            <person name="Ormond D."/>
            <person name="Mayho M."/>
            <person name="Bason N."/>
            <person name="Smith F."/>
            <person name="Simmonds M."/>
            <person name="Churcher C."/>
            <person name="Harris D."/>
            <person name="Thompson N.R."/>
            <person name="Quail M."/>
            <person name="Parkhill J."/>
            <person name="ffrench-Constant R.H."/>
        </authorList>
    </citation>
    <scope>NUCLEOTIDE SEQUENCE [LARGE SCALE GENOMIC DNA]</scope>
    <source>
        <strain evidence="2">ATCC 43949 / 3105-77</strain>
    </source>
</reference>
<dbReference type="EMBL" id="FM162591">
    <property type="protein sequence ID" value="CAQ83778.1"/>
    <property type="molecule type" value="Genomic_DNA"/>
</dbReference>
<organism evidence="1 2">
    <name type="scientific">Photorhabdus asymbiotica subsp. asymbiotica (strain ATCC 43949 / 3105-77)</name>
    <name type="common">Xenorhabdus luminescens (strain 2)</name>
    <dbReference type="NCBI Taxonomy" id="553480"/>
    <lineage>
        <taxon>Bacteria</taxon>
        <taxon>Pseudomonadati</taxon>
        <taxon>Pseudomonadota</taxon>
        <taxon>Gammaproteobacteria</taxon>
        <taxon>Enterobacterales</taxon>
        <taxon>Morganellaceae</taxon>
        <taxon>Photorhabdus</taxon>
    </lineage>
</organism>
<accession>C7BST4</accession>
<dbReference type="AlphaFoldDB" id="C7BST4"/>